<dbReference type="InterPro" id="IPR019637">
    <property type="entry name" value="DUF2501"/>
</dbReference>
<evidence type="ECO:0000256" key="1">
    <source>
        <dbReference type="SAM" id="SignalP"/>
    </source>
</evidence>
<evidence type="ECO:0000313" key="2">
    <source>
        <dbReference type="EMBL" id="RBP36256.1"/>
    </source>
</evidence>
<reference evidence="2 3" key="1">
    <citation type="submission" date="2018-06" db="EMBL/GenBank/DDBJ databases">
        <title>Genomic Encyclopedia of Type Strains, Phase IV (KMG-IV): sequencing the most valuable type-strain genomes for metagenomic binning, comparative biology and taxonomic classification.</title>
        <authorList>
            <person name="Goeker M."/>
        </authorList>
    </citation>
    <scope>NUCLEOTIDE SEQUENCE [LARGE SCALE GENOMIC DNA]</scope>
    <source>
        <strain evidence="2 3">DSM 25520</strain>
    </source>
</reference>
<feature type="signal peptide" evidence="1">
    <location>
        <begin position="1"/>
        <end position="25"/>
    </location>
</feature>
<name>A0A366H4L0_9BURK</name>
<comment type="caution">
    <text evidence="2">The sequence shown here is derived from an EMBL/GenBank/DDBJ whole genome shotgun (WGS) entry which is preliminary data.</text>
</comment>
<feature type="chain" id="PRO_5016678001" evidence="1">
    <location>
        <begin position="26"/>
        <end position="158"/>
    </location>
</feature>
<gene>
    <name evidence="2" type="ORF">DFR37_11387</name>
</gene>
<dbReference type="RefSeq" id="WP_113934691.1">
    <property type="nucleotide sequence ID" value="NZ_JACCEU010000010.1"/>
</dbReference>
<evidence type="ECO:0000313" key="3">
    <source>
        <dbReference type="Proteomes" id="UP000253628"/>
    </source>
</evidence>
<dbReference type="Proteomes" id="UP000253628">
    <property type="component" value="Unassembled WGS sequence"/>
</dbReference>
<dbReference type="Pfam" id="PF10696">
    <property type="entry name" value="DUF2501"/>
    <property type="match status" value="1"/>
</dbReference>
<organism evidence="2 3">
    <name type="scientific">Eoetvoesiella caeni</name>
    <dbReference type="NCBI Taxonomy" id="645616"/>
    <lineage>
        <taxon>Bacteria</taxon>
        <taxon>Pseudomonadati</taxon>
        <taxon>Pseudomonadota</taxon>
        <taxon>Betaproteobacteria</taxon>
        <taxon>Burkholderiales</taxon>
        <taxon>Alcaligenaceae</taxon>
        <taxon>Eoetvoesiella</taxon>
    </lineage>
</organism>
<protein>
    <submittedName>
        <fullName evidence="2">Uncharacterized protein DUF2501</fullName>
    </submittedName>
</protein>
<sequence>MTFIDRKTVIGGLLALLLPFAATHAQSGDLLKSTDSHTLPGGSALGGIGNPMPGKAPSTTNINNIAGVLEYCVQNKYLSGDEAESIEGSLKGKLSGMPPSSNTPYSESAYIDGAYADGVKGILHGKDGKPVNLAGKGLKAAATKQICDTVLSTAKSML</sequence>
<dbReference type="OrthoDB" id="8565817at2"/>
<dbReference type="AlphaFoldDB" id="A0A366H4L0"/>
<proteinExistence type="predicted"/>
<dbReference type="EMBL" id="QNRQ01000013">
    <property type="protein sequence ID" value="RBP36256.1"/>
    <property type="molecule type" value="Genomic_DNA"/>
</dbReference>
<keyword evidence="3" id="KW-1185">Reference proteome</keyword>
<accession>A0A366H4L0</accession>
<keyword evidence="1" id="KW-0732">Signal</keyword>